<protein>
    <submittedName>
        <fullName evidence="3">Thioredoxin-like domain-containing protein</fullName>
    </submittedName>
</protein>
<dbReference type="Proteomes" id="UP001302274">
    <property type="component" value="Unassembled WGS sequence"/>
</dbReference>
<dbReference type="PANTHER" id="PTHR46388:SF2">
    <property type="entry name" value="NHL REPEAT-CONTAINING PROTEIN 2"/>
    <property type="match status" value="1"/>
</dbReference>
<organism evidence="3 4">
    <name type="scientific">Bacteriovorax antarcticus</name>
    <dbReference type="NCBI Taxonomy" id="3088717"/>
    <lineage>
        <taxon>Bacteria</taxon>
        <taxon>Pseudomonadati</taxon>
        <taxon>Bdellovibrionota</taxon>
        <taxon>Bacteriovoracia</taxon>
        <taxon>Bacteriovoracales</taxon>
        <taxon>Bacteriovoracaceae</taxon>
        <taxon>Bacteriovorax</taxon>
    </lineage>
</organism>
<evidence type="ECO:0000256" key="1">
    <source>
        <dbReference type="SAM" id="SignalP"/>
    </source>
</evidence>
<dbReference type="Gene3D" id="2.120.10.30">
    <property type="entry name" value="TolB, C-terminal domain"/>
    <property type="match status" value="2"/>
</dbReference>
<feature type="domain" description="Thioredoxin" evidence="2">
    <location>
        <begin position="8"/>
        <end position="165"/>
    </location>
</feature>
<sequence>MRLAIGLLLFIISFGSFAASKDTSSLKVLLETAPILNTKSPIKVKDLQGKIVLVDFWTYGCINCQQVIPDLKYLENKYASELVVLGVHSAKFENEKGSFEIKKAIARYGINHPVINDSKFEIWNAFGVTAWPTLVLIDPDGKVAKAYAGEGHRGDLDRDIFSISNKFKGKISNTKIQMAVEDHKMAFKFPSKISEVQNFSSDGKPARAVYFLTDSSHHQIVGLEKNGKEFLRIGSGKEGFDEKTLSRPQGVAFKDGLLYIADTANNALRAYDFKTKKIATVAGDGSRGSVWASPWALAVTSPDEITVAMAGTHQLAGYNTKTKQTRIVAGSGEESINDGPLPGNSLSQPSGLSLVGNKLYFVDAETSSLRVLENGKITTLIGTGLFDFGLKDGDKKTALMQHTTGVFATADKVYLADTYNHAVRVYDVKSGKLSTLATGFKEPNDVLVSDGKLIVVSTGEHALKKVDLKTGKVEKFIP</sequence>
<dbReference type="InterPro" id="IPR012336">
    <property type="entry name" value="Thioredoxin-like_fold"/>
</dbReference>
<dbReference type="PANTHER" id="PTHR46388">
    <property type="entry name" value="NHL REPEAT-CONTAINING PROTEIN 2"/>
    <property type="match status" value="1"/>
</dbReference>
<gene>
    <name evidence="3" type="ORF">SHI21_07105</name>
</gene>
<keyword evidence="4" id="KW-1185">Reference proteome</keyword>
<dbReference type="InterPro" id="IPR036249">
    <property type="entry name" value="Thioredoxin-like_sf"/>
</dbReference>
<dbReference type="InterPro" id="IPR013766">
    <property type="entry name" value="Thioredoxin_domain"/>
</dbReference>
<reference evidence="3 4" key="1">
    <citation type="submission" date="2023-11" db="EMBL/GenBank/DDBJ databases">
        <title>A Novel Polar Bacteriovorax (B. antarcticus) Isolated from the Biocrust in Antarctica.</title>
        <authorList>
            <person name="Mun W."/>
            <person name="Choi S.Y."/>
            <person name="Mitchell R.J."/>
        </authorList>
    </citation>
    <scope>NUCLEOTIDE SEQUENCE [LARGE SCALE GENOMIC DNA]</scope>
    <source>
        <strain evidence="3 4">PP10</strain>
    </source>
</reference>
<evidence type="ECO:0000313" key="3">
    <source>
        <dbReference type="EMBL" id="MEA9355961.1"/>
    </source>
</evidence>
<evidence type="ECO:0000259" key="2">
    <source>
        <dbReference type="PROSITE" id="PS51352"/>
    </source>
</evidence>
<accession>A0ABU5VSD3</accession>
<evidence type="ECO:0000313" key="4">
    <source>
        <dbReference type="Proteomes" id="UP001302274"/>
    </source>
</evidence>
<dbReference type="EMBL" id="JAYGJQ010000001">
    <property type="protein sequence ID" value="MEA9355961.1"/>
    <property type="molecule type" value="Genomic_DNA"/>
</dbReference>
<dbReference type="InterPro" id="IPR011042">
    <property type="entry name" value="6-blade_b-propeller_TolB-like"/>
</dbReference>
<dbReference type="RefSeq" id="WP_323575604.1">
    <property type="nucleotide sequence ID" value="NZ_JAYGJQ010000001.1"/>
</dbReference>
<feature type="chain" id="PRO_5046394020" evidence="1">
    <location>
        <begin position="19"/>
        <end position="478"/>
    </location>
</feature>
<comment type="caution">
    <text evidence="3">The sequence shown here is derived from an EMBL/GenBank/DDBJ whole genome shotgun (WGS) entry which is preliminary data.</text>
</comment>
<name>A0ABU5VSD3_9BACT</name>
<keyword evidence="1" id="KW-0732">Signal</keyword>
<proteinExistence type="predicted"/>
<feature type="signal peptide" evidence="1">
    <location>
        <begin position="1"/>
        <end position="18"/>
    </location>
</feature>
<dbReference type="SUPFAM" id="SSF52833">
    <property type="entry name" value="Thioredoxin-like"/>
    <property type="match status" value="1"/>
</dbReference>
<dbReference type="Gene3D" id="3.40.30.10">
    <property type="entry name" value="Glutaredoxin"/>
    <property type="match status" value="1"/>
</dbReference>
<dbReference type="SUPFAM" id="SSF75011">
    <property type="entry name" value="3-carboxy-cis,cis-mucoante lactonizing enzyme"/>
    <property type="match status" value="1"/>
</dbReference>
<dbReference type="PROSITE" id="PS51352">
    <property type="entry name" value="THIOREDOXIN_2"/>
    <property type="match status" value="1"/>
</dbReference>
<dbReference type="Pfam" id="PF13905">
    <property type="entry name" value="Thioredoxin_8"/>
    <property type="match status" value="1"/>
</dbReference>